<sequence>MQQTQRVQQSIMQSLGLLCAVQPDPAQPSPAQPSPEDGQRKSPSVWANLSVSVSPSSANLRPTTTATRAQMLMLTANDADDGQESNATVQFSVVSNLGLKPTMPSQAADGDRDGATWCAAAASLVRWGRSCHRDERCVGCDAKRVVCDPRRRRLSDWVGCPEGGRGFTSRSCRHRR</sequence>
<evidence type="ECO:0000313" key="3">
    <source>
        <dbReference type="Proteomes" id="UP001363622"/>
    </source>
</evidence>
<dbReference type="Proteomes" id="UP001363622">
    <property type="component" value="Unassembled WGS sequence"/>
</dbReference>
<name>A0ABR1KSZ3_9PEZI</name>
<keyword evidence="3" id="KW-1185">Reference proteome</keyword>
<organism evidence="2 3">
    <name type="scientific">Phyllosticta citriasiana</name>
    <dbReference type="NCBI Taxonomy" id="595635"/>
    <lineage>
        <taxon>Eukaryota</taxon>
        <taxon>Fungi</taxon>
        <taxon>Dikarya</taxon>
        <taxon>Ascomycota</taxon>
        <taxon>Pezizomycotina</taxon>
        <taxon>Dothideomycetes</taxon>
        <taxon>Dothideomycetes incertae sedis</taxon>
        <taxon>Botryosphaeriales</taxon>
        <taxon>Phyllostictaceae</taxon>
        <taxon>Phyllosticta</taxon>
    </lineage>
</organism>
<feature type="region of interest" description="Disordered" evidence="1">
    <location>
        <begin position="21"/>
        <end position="44"/>
    </location>
</feature>
<comment type="caution">
    <text evidence="2">The sequence shown here is derived from an EMBL/GenBank/DDBJ whole genome shotgun (WGS) entry which is preliminary data.</text>
</comment>
<reference evidence="2 3" key="1">
    <citation type="submission" date="2024-04" db="EMBL/GenBank/DDBJ databases">
        <title>Phyllosticta paracitricarpa is synonymous to the EU quarantine fungus P. citricarpa based on phylogenomic analyses.</title>
        <authorList>
            <consortium name="Lawrence Berkeley National Laboratory"/>
            <person name="Van Ingen-Buijs V.A."/>
            <person name="Van Westerhoven A.C."/>
            <person name="Haridas S."/>
            <person name="Skiadas P."/>
            <person name="Martin F."/>
            <person name="Groenewald J.Z."/>
            <person name="Crous P.W."/>
            <person name="Seidl M.F."/>
        </authorList>
    </citation>
    <scope>NUCLEOTIDE SEQUENCE [LARGE SCALE GENOMIC DNA]</scope>
    <source>
        <strain evidence="2 3">CBS 123371</strain>
    </source>
</reference>
<proteinExistence type="predicted"/>
<dbReference type="EMBL" id="JBBPHU010000003">
    <property type="protein sequence ID" value="KAK7520635.1"/>
    <property type="molecule type" value="Genomic_DNA"/>
</dbReference>
<evidence type="ECO:0000313" key="2">
    <source>
        <dbReference type="EMBL" id="KAK7520635.1"/>
    </source>
</evidence>
<accession>A0ABR1KSZ3</accession>
<protein>
    <submittedName>
        <fullName evidence="2">Uncharacterized protein</fullName>
    </submittedName>
</protein>
<evidence type="ECO:0000256" key="1">
    <source>
        <dbReference type="SAM" id="MobiDB-lite"/>
    </source>
</evidence>
<gene>
    <name evidence="2" type="ORF">IWZ03DRAFT_373455</name>
</gene>